<dbReference type="GO" id="GO:0008168">
    <property type="term" value="F:methyltransferase activity"/>
    <property type="evidence" value="ECO:0007669"/>
    <property type="project" value="UniProtKB-KW"/>
</dbReference>
<protein>
    <submittedName>
        <fullName evidence="3">Class I SAM-dependent methyltransferase</fullName>
    </submittedName>
</protein>
<dbReference type="Proteomes" id="UP000290365">
    <property type="component" value="Chromosome"/>
</dbReference>
<name>A0A4P6JKU4_KTERU</name>
<dbReference type="InterPro" id="IPR041698">
    <property type="entry name" value="Methyltransf_25"/>
</dbReference>
<keyword evidence="3" id="KW-0808">Transferase</keyword>
<dbReference type="InterPro" id="IPR029063">
    <property type="entry name" value="SAM-dependent_MTases_sf"/>
</dbReference>
<dbReference type="EMBL" id="CP035758">
    <property type="protein sequence ID" value="QBD75620.1"/>
    <property type="molecule type" value="Genomic_DNA"/>
</dbReference>
<accession>A0A4P6JKU4</accession>
<reference evidence="3 4" key="1">
    <citation type="submission" date="2019-01" db="EMBL/GenBank/DDBJ databases">
        <title>Ktedonosporobacter rubrisoli SCAWS-G2.</title>
        <authorList>
            <person name="Huang Y."/>
            <person name="Yan B."/>
        </authorList>
    </citation>
    <scope>NUCLEOTIDE SEQUENCE [LARGE SCALE GENOMIC DNA]</scope>
    <source>
        <strain evidence="3 4">SCAWS-G2</strain>
    </source>
</reference>
<evidence type="ECO:0000313" key="3">
    <source>
        <dbReference type="EMBL" id="QBD75620.1"/>
    </source>
</evidence>
<evidence type="ECO:0000259" key="2">
    <source>
        <dbReference type="Pfam" id="PF13649"/>
    </source>
</evidence>
<proteinExistence type="predicted"/>
<dbReference type="SUPFAM" id="SSF53335">
    <property type="entry name" value="S-adenosyl-L-methionine-dependent methyltransferases"/>
    <property type="match status" value="1"/>
</dbReference>
<dbReference type="KEGG" id="kbs:EPA93_06210"/>
<dbReference type="Gene3D" id="3.40.50.150">
    <property type="entry name" value="Vaccinia Virus protein VP39"/>
    <property type="match status" value="1"/>
</dbReference>
<organism evidence="3 4">
    <name type="scientific">Ktedonosporobacter rubrisoli</name>
    <dbReference type="NCBI Taxonomy" id="2509675"/>
    <lineage>
        <taxon>Bacteria</taxon>
        <taxon>Bacillati</taxon>
        <taxon>Chloroflexota</taxon>
        <taxon>Ktedonobacteria</taxon>
        <taxon>Ktedonobacterales</taxon>
        <taxon>Ktedonosporobacteraceae</taxon>
        <taxon>Ktedonosporobacter</taxon>
    </lineage>
</organism>
<feature type="compositionally biased region" description="Low complexity" evidence="1">
    <location>
        <begin position="17"/>
        <end position="27"/>
    </location>
</feature>
<dbReference type="OrthoDB" id="162577at2"/>
<keyword evidence="4" id="KW-1185">Reference proteome</keyword>
<dbReference type="GO" id="GO:0032259">
    <property type="term" value="P:methylation"/>
    <property type="evidence" value="ECO:0007669"/>
    <property type="project" value="UniProtKB-KW"/>
</dbReference>
<feature type="region of interest" description="Disordered" evidence="1">
    <location>
        <begin position="1"/>
        <end position="29"/>
    </location>
</feature>
<evidence type="ECO:0000256" key="1">
    <source>
        <dbReference type="SAM" id="MobiDB-lite"/>
    </source>
</evidence>
<dbReference type="PANTHER" id="PTHR43591:SF24">
    <property type="entry name" value="2-METHOXY-6-POLYPRENYL-1,4-BENZOQUINOL METHYLASE, MITOCHONDRIAL"/>
    <property type="match status" value="1"/>
</dbReference>
<dbReference type="AlphaFoldDB" id="A0A4P6JKU4"/>
<evidence type="ECO:0000313" key="4">
    <source>
        <dbReference type="Proteomes" id="UP000290365"/>
    </source>
</evidence>
<dbReference type="Pfam" id="PF13649">
    <property type="entry name" value="Methyltransf_25"/>
    <property type="match status" value="1"/>
</dbReference>
<dbReference type="PANTHER" id="PTHR43591">
    <property type="entry name" value="METHYLTRANSFERASE"/>
    <property type="match status" value="1"/>
</dbReference>
<keyword evidence="3" id="KW-0489">Methyltransferase</keyword>
<gene>
    <name evidence="3" type="ORF">EPA93_06210</name>
</gene>
<feature type="domain" description="Methyltransferase" evidence="2">
    <location>
        <begin position="70"/>
        <end position="170"/>
    </location>
</feature>
<dbReference type="CDD" id="cd02440">
    <property type="entry name" value="AdoMet_MTases"/>
    <property type="match status" value="1"/>
</dbReference>
<sequence length="305" mass="34763">MGQRGRIPEQGGASVTSSPQQPQEQPSTYFVQDRSNEAELTRLHIQDQMLTKAMGGVLPEQPDPSRFSRILDVGCGTGDWLIEAAQTYPHLSLLIGVDASRNLLAYARDQAEAQGVSERVEFQVMDALRRLDFPRHYFDLVNHRAAGSWLRTWDWPKLLSEYQRVCKPGGVIRLTESDLMAYSSSEALTRLFELLVEAFHQAGHFFTAKSDGVVSELARLLQQHGVQQVQTRAYKMEFRMATESGQHFAEDMRLAFRTSLPFIRKWRGPSEDYEELYQRMLNDLRQPNLVITWPMLTAWGTNVGA</sequence>